<feature type="compositionally biased region" description="Polar residues" evidence="1">
    <location>
        <begin position="1"/>
        <end position="11"/>
    </location>
</feature>
<accession>A0A9N8KP17</accession>
<name>A0A9N8KP17_9PEZI</name>
<gene>
    <name evidence="2" type="ORF">AWRI4620_LOCUS7614</name>
</gene>
<feature type="compositionally biased region" description="Low complexity" evidence="1">
    <location>
        <begin position="176"/>
        <end position="201"/>
    </location>
</feature>
<feature type="compositionally biased region" description="Low complexity" evidence="1">
    <location>
        <begin position="143"/>
        <end position="152"/>
    </location>
</feature>
<sequence>MAGSQSANGLSKQMEKMNVSGKSRADAPRYTPPHRKYAQANKSSESSTTTPARVANQSPAPTLASTEKSVASETVASTRSEAVMESKTTPVAATDNASESKPEPKPATSRIAPHHKHTKPIVKVADSWEQEEEETLSEPEPPNTTSSNTSKPAIKSTEEPAPVPKSTYLPPHLKYRSAAPSPSSRSVTPPSRSTTPSSSTSSERRPEKTNAVAHRLIAGALGVKVPRRTEEQRAYDKSMREQEKRKRDQEREAKKKAEEDAAKAKAAIWDD</sequence>
<evidence type="ECO:0000256" key="1">
    <source>
        <dbReference type="SAM" id="MobiDB-lite"/>
    </source>
</evidence>
<feature type="compositionally biased region" description="Polar residues" evidence="1">
    <location>
        <begin position="40"/>
        <end position="97"/>
    </location>
</feature>
<protein>
    <submittedName>
        <fullName evidence="2">Uncharacterized protein</fullName>
    </submittedName>
</protein>
<feature type="compositionally biased region" description="Acidic residues" evidence="1">
    <location>
        <begin position="128"/>
        <end position="137"/>
    </location>
</feature>
<evidence type="ECO:0000313" key="2">
    <source>
        <dbReference type="EMBL" id="CAD0113359.1"/>
    </source>
</evidence>
<dbReference type="OrthoDB" id="5418203at2759"/>
<proteinExistence type="predicted"/>
<reference evidence="2" key="1">
    <citation type="submission" date="2020-06" db="EMBL/GenBank/DDBJ databases">
        <authorList>
            <person name="Onetto C."/>
        </authorList>
    </citation>
    <scope>NUCLEOTIDE SEQUENCE</scope>
</reference>
<dbReference type="AlphaFoldDB" id="A0A9N8KP17"/>
<comment type="caution">
    <text evidence="2">The sequence shown here is derived from an EMBL/GenBank/DDBJ whole genome shotgun (WGS) entry which is preliminary data.</text>
</comment>
<dbReference type="Proteomes" id="UP000745764">
    <property type="component" value="Unassembled WGS sequence"/>
</dbReference>
<dbReference type="EMBL" id="CAINUL010000016">
    <property type="protein sequence ID" value="CAD0113359.1"/>
    <property type="molecule type" value="Genomic_DNA"/>
</dbReference>
<keyword evidence="3" id="KW-1185">Reference proteome</keyword>
<evidence type="ECO:0000313" key="3">
    <source>
        <dbReference type="Proteomes" id="UP000745764"/>
    </source>
</evidence>
<organism evidence="2 3">
    <name type="scientific">Aureobasidium uvarum</name>
    <dbReference type="NCBI Taxonomy" id="2773716"/>
    <lineage>
        <taxon>Eukaryota</taxon>
        <taxon>Fungi</taxon>
        <taxon>Dikarya</taxon>
        <taxon>Ascomycota</taxon>
        <taxon>Pezizomycotina</taxon>
        <taxon>Dothideomycetes</taxon>
        <taxon>Dothideomycetidae</taxon>
        <taxon>Dothideales</taxon>
        <taxon>Saccotheciaceae</taxon>
        <taxon>Aureobasidium</taxon>
    </lineage>
</organism>
<feature type="compositionally biased region" description="Basic and acidic residues" evidence="1">
    <location>
        <begin position="227"/>
        <end position="263"/>
    </location>
</feature>
<feature type="region of interest" description="Disordered" evidence="1">
    <location>
        <begin position="1"/>
        <end position="271"/>
    </location>
</feature>